<dbReference type="NCBIfam" id="TIGR00229">
    <property type="entry name" value="sensory_box"/>
    <property type="match status" value="1"/>
</dbReference>
<keyword evidence="3" id="KW-0597">Phosphoprotein</keyword>
<dbReference type="InterPro" id="IPR001638">
    <property type="entry name" value="Solute-binding_3/MltF_N"/>
</dbReference>
<dbReference type="PROSITE" id="PS50109">
    <property type="entry name" value="HIS_KIN"/>
    <property type="match status" value="1"/>
</dbReference>
<keyword evidence="7" id="KW-0067">ATP-binding</keyword>
<dbReference type="SUPFAM" id="SSF53850">
    <property type="entry name" value="Periplasmic binding protein-like II"/>
    <property type="match status" value="1"/>
</dbReference>
<dbReference type="InterPro" id="IPR000014">
    <property type="entry name" value="PAS"/>
</dbReference>
<dbReference type="CDD" id="cd13704">
    <property type="entry name" value="PBP2_HisK"/>
    <property type="match status" value="1"/>
</dbReference>
<dbReference type="EC" id="2.7.13.3" evidence="2"/>
<dbReference type="OrthoDB" id="9784397at2"/>
<dbReference type="SMART" id="SM00388">
    <property type="entry name" value="HisKA"/>
    <property type="match status" value="1"/>
</dbReference>
<evidence type="ECO:0000256" key="10">
    <source>
        <dbReference type="SAM" id="Phobius"/>
    </source>
</evidence>
<dbReference type="InterPro" id="IPR036097">
    <property type="entry name" value="HisK_dim/P_sf"/>
</dbReference>
<dbReference type="InterPro" id="IPR013656">
    <property type="entry name" value="PAS_4"/>
</dbReference>
<evidence type="ECO:0000256" key="4">
    <source>
        <dbReference type="ARBA" id="ARBA00022679"/>
    </source>
</evidence>
<feature type="domain" description="Histidine kinase" evidence="12">
    <location>
        <begin position="452"/>
        <end position="658"/>
    </location>
</feature>
<dbReference type="GO" id="GO:0016020">
    <property type="term" value="C:membrane"/>
    <property type="evidence" value="ECO:0007669"/>
    <property type="project" value="InterPro"/>
</dbReference>
<dbReference type="SMART" id="SM00062">
    <property type="entry name" value="PBPb"/>
    <property type="match status" value="1"/>
</dbReference>
<evidence type="ECO:0000256" key="11">
    <source>
        <dbReference type="SAM" id="SignalP"/>
    </source>
</evidence>
<feature type="domain" description="PAC" evidence="14">
    <location>
        <begin position="388"/>
        <end position="439"/>
    </location>
</feature>
<dbReference type="Gene3D" id="3.40.190.10">
    <property type="entry name" value="Periplasmic binding protein-like II"/>
    <property type="match status" value="2"/>
</dbReference>
<dbReference type="SUPFAM" id="SSF47384">
    <property type="entry name" value="Homodimeric domain of signal transducing histidine kinase"/>
    <property type="match status" value="1"/>
</dbReference>
<evidence type="ECO:0000259" key="13">
    <source>
        <dbReference type="PROSITE" id="PS50112"/>
    </source>
</evidence>
<dbReference type="InterPro" id="IPR004358">
    <property type="entry name" value="Sig_transdc_His_kin-like_C"/>
</dbReference>
<keyword evidence="16" id="KW-1185">Reference proteome</keyword>
<dbReference type="PROSITE" id="PS50112">
    <property type="entry name" value="PAS"/>
    <property type="match status" value="1"/>
</dbReference>
<feature type="coiled-coil region" evidence="9">
    <location>
        <begin position="285"/>
        <end position="316"/>
    </location>
</feature>
<dbReference type="Gene3D" id="1.10.287.130">
    <property type="match status" value="1"/>
</dbReference>
<dbReference type="InterPro" id="IPR036890">
    <property type="entry name" value="HATPase_C_sf"/>
</dbReference>
<dbReference type="InterPro" id="IPR003661">
    <property type="entry name" value="HisK_dim/P_dom"/>
</dbReference>
<organism evidence="15 16">
    <name type="scientific">Acidaminobacter hydrogenoformans DSM 2784</name>
    <dbReference type="NCBI Taxonomy" id="1120920"/>
    <lineage>
        <taxon>Bacteria</taxon>
        <taxon>Bacillati</taxon>
        <taxon>Bacillota</taxon>
        <taxon>Clostridia</taxon>
        <taxon>Peptostreptococcales</taxon>
        <taxon>Acidaminobacteraceae</taxon>
        <taxon>Acidaminobacter</taxon>
    </lineage>
</organism>
<feature type="transmembrane region" description="Helical" evidence="10">
    <location>
        <begin position="263"/>
        <end position="285"/>
    </location>
</feature>
<keyword evidence="8" id="KW-0902">Two-component regulatory system</keyword>
<evidence type="ECO:0000256" key="3">
    <source>
        <dbReference type="ARBA" id="ARBA00022553"/>
    </source>
</evidence>
<dbReference type="RefSeq" id="WP_092590668.1">
    <property type="nucleotide sequence ID" value="NZ_FMWL01000007.1"/>
</dbReference>
<dbReference type="SUPFAM" id="SSF55874">
    <property type="entry name" value="ATPase domain of HSP90 chaperone/DNA topoisomerase II/histidine kinase"/>
    <property type="match status" value="1"/>
</dbReference>
<evidence type="ECO:0000313" key="15">
    <source>
        <dbReference type="EMBL" id="SCZ79487.1"/>
    </source>
</evidence>
<dbReference type="GO" id="GO:0000155">
    <property type="term" value="F:phosphorelay sensor kinase activity"/>
    <property type="evidence" value="ECO:0007669"/>
    <property type="project" value="InterPro"/>
</dbReference>
<dbReference type="Pfam" id="PF02518">
    <property type="entry name" value="HATPase_c"/>
    <property type="match status" value="1"/>
</dbReference>
<feature type="domain" description="PAS" evidence="13">
    <location>
        <begin position="316"/>
        <end position="361"/>
    </location>
</feature>
<keyword evidence="10" id="KW-0472">Membrane</keyword>
<evidence type="ECO:0000256" key="2">
    <source>
        <dbReference type="ARBA" id="ARBA00012438"/>
    </source>
</evidence>
<proteinExistence type="predicted"/>
<dbReference type="Pfam" id="PF08448">
    <property type="entry name" value="PAS_4"/>
    <property type="match status" value="1"/>
</dbReference>
<comment type="catalytic activity">
    <reaction evidence="1">
        <text>ATP + protein L-histidine = ADP + protein N-phospho-L-histidine.</text>
        <dbReference type="EC" id="2.7.13.3"/>
    </reaction>
</comment>
<feature type="signal peptide" evidence="11">
    <location>
        <begin position="1"/>
        <end position="24"/>
    </location>
</feature>
<dbReference type="SMART" id="SM00079">
    <property type="entry name" value="PBPe"/>
    <property type="match status" value="1"/>
</dbReference>
<dbReference type="Gene3D" id="3.30.565.10">
    <property type="entry name" value="Histidine kinase-like ATPase, C-terminal domain"/>
    <property type="match status" value="1"/>
</dbReference>
<dbReference type="InterPro" id="IPR035965">
    <property type="entry name" value="PAS-like_dom_sf"/>
</dbReference>
<evidence type="ECO:0000256" key="8">
    <source>
        <dbReference type="ARBA" id="ARBA00023012"/>
    </source>
</evidence>
<dbReference type="InterPro" id="IPR003594">
    <property type="entry name" value="HATPase_dom"/>
</dbReference>
<keyword evidence="5" id="KW-0547">Nucleotide-binding</keyword>
<evidence type="ECO:0000259" key="14">
    <source>
        <dbReference type="PROSITE" id="PS50113"/>
    </source>
</evidence>
<reference evidence="15 16" key="1">
    <citation type="submission" date="2016-10" db="EMBL/GenBank/DDBJ databases">
        <authorList>
            <person name="de Groot N.N."/>
        </authorList>
    </citation>
    <scope>NUCLEOTIDE SEQUENCE [LARGE SCALE GENOMIC DNA]</scope>
    <source>
        <strain evidence="15 16">DSM 2784</strain>
    </source>
</reference>
<keyword evidence="10" id="KW-0812">Transmembrane</keyword>
<dbReference type="EMBL" id="FMWL01000007">
    <property type="protein sequence ID" value="SCZ79487.1"/>
    <property type="molecule type" value="Genomic_DNA"/>
</dbReference>
<dbReference type="PROSITE" id="PS50113">
    <property type="entry name" value="PAC"/>
    <property type="match status" value="1"/>
</dbReference>
<evidence type="ECO:0000256" key="9">
    <source>
        <dbReference type="SAM" id="Coils"/>
    </source>
</evidence>
<keyword evidence="6" id="KW-0418">Kinase</keyword>
<evidence type="ECO:0000259" key="12">
    <source>
        <dbReference type="PROSITE" id="PS50109"/>
    </source>
</evidence>
<dbReference type="Pfam" id="PF00512">
    <property type="entry name" value="HisKA"/>
    <property type="match status" value="1"/>
</dbReference>
<dbReference type="InterPro" id="IPR005467">
    <property type="entry name" value="His_kinase_dom"/>
</dbReference>
<evidence type="ECO:0000313" key="16">
    <source>
        <dbReference type="Proteomes" id="UP000199208"/>
    </source>
</evidence>
<dbReference type="PANTHER" id="PTHR43065:SF10">
    <property type="entry name" value="PEROXIDE STRESS-ACTIVATED HISTIDINE KINASE MAK3"/>
    <property type="match status" value="1"/>
</dbReference>
<dbReference type="Pfam" id="PF00497">
    <property type="entry name" value="SBP_bac_3"/>
    <property type="match status" value="1"/>
</dbReference>
<dbReference type="CDD" id="cd00075">
    <property type="entry name" value="HATPase"/>
    <property type="match status" value="1"/>
</dbReference>
<dbReference type="GO" id="GO:0005524">
    <property type="term" value="F:ATP binding"/>
    <property type="evidence" value="ECO:0007669"/>
    <property type="project" value="UniProtKB-KW"/>
</dbReference>
<evidence type="ECO:0000256" key="1">
    <source>
        <dbReference type="ARBA" id="ARBA00000085"/>
    </source>
</evidence>
<dbReference type="Proteomes" id="UP000199208">
    <property type="component" value="Unassembled WGS sequence"/>
</dbReference>
<dbReference type="SMART" id="SM00387">
    <property type="entry name" value="HATPase_c"/>
    <property type="match status" value="1"/>
</dbReference>
<feature type="chain" id="PRO_5011545508" description="histidine kinase" evidence="11">
    <location>
        <begin position="25"/>
        <end position="663"/>
    </location>
</feature>
<keyword evidence="9" id="KW-0175">Coiled coil</keyword>
<dbReference type="AlphaFoldDB" id="A0A1G5S000"/>
<protein>
    <recommendedName>
        <fullName evidence="2">histidine kinase</fullName>
        <ecNumber evidence="2">2.7.13.3</ecNumber>
    </recommendedName>
</protein>
<gene>
    <name evidence="15" type="ORF">SAMN03080599_01798</name>
</gene>
<dbReference type="CDD" id="cd00082">
    <property type="entry name" value="HisKA"/>
    <property type="match status" value="1"/>
</dbReference>
<name>A0A1G5S000_9FIRM</name>
<dbReference type="GO" id="GO:0015276">
    <property type="term" value="F:ligand-gated monoatomic ion channel activity"/>
    <property type="evidence" value="ECO:0007669"/>
    <property type="project" value="InterPro"/>
</dbReference>
<evidence type="ECO:0000256" key="5">
    <source>
        <dbReference type="ARBA" id="ARBA00022741"/>
    </source>
</evidence>
<keyword evidence="11" id="KW-0732">Signal</keyword>
<dbReference type="SUPFAM" id="SSF55785">
    <property type="entry name" value="PYP-like sensor domain (PAS domain)"/>
    <property type="match status" value="1"/>
</dbReference>
<sequence length="663" mass="75777">MNRKLLIIILIYMAISIFQANAYADNLHSTTLKIGTDNHQPPYSYVNDNGTIKGFYLDVIQAIAIDTGIDIEISPTPWYQIMDDLLISEEIDAILGINAAQSGHDLILTNQILMSSEAIFVRNDNRFIVNLEDLINNDVAVQKESPTVSFLEKYVDSEHLVLVENQQQGIQMIMMGQVDAFVGDRLTGLYTIQKWKQENFIKIVGEPINETKYAIAFRTGNEEYVSLFNMGLKDIEENGTYEKIYKKWFGDTLPANYRWTKSILTLLGVIIAFGAVFLAITLRWNSALKIEVEKRTKDLNQANNQLVEQKKILEGNNKFKEEILESMLSGILTLNKEGIVTFLNSKSVEFANNNKEEIVGNLIEKTIFNEFFIGMELEKTLKEGHYYRSIEANIEHDDRIRVYNCNLYPLKNSENTVMGAILNFRDITEEREIRKELMRKDKMQSLGLMLAGMAHEIRNPLMSIKTLVDLLPTKFANQKYREKFISIVPEEVDRLNNLISDLLEYTKPRQPKMVYFNLEKLINGIVPMFSDKISENSIKFKTMIDKNLMVYADMNQLKQVMINLILNSIEASEVDGEIKISAYENNEQILIEVKDNGKGISARDLEYIFEPFYTTKINGVGLGLFTCYQIIKENNGALSISSKENFGTVATIKLTGKILTTIE</sequence>
<dbReference type="InterPro" id="IPR000700">
    <property type="entry name" value="PAS-assoc_C"/>
</dbReference>
<dbReference type="Gene3D" id="3.30.450.20">
    <property type="entry name" value="PAS domain"/>
    <property type="match status" value="1"/>
</dbReference>
<evidence type="ECO:0000256" key="7">
    <source>
        <dbReference type="ARBA" id="ARBA00022840"/>
    </source>
</evidence>
<keyword evidence="10" id="KW-1133">Transmembrane helix</keyword>
<evidence type="ECO:0000256" key="6">
    <source>
        <dbReference type="ARBA" id="ARBA00022777"/>
    </source>
</evidence>
<dbReference type="PANTHER" id="PTHR43065">
    <property type="entry name" value="SENSOR HISTIDINE KINASE"/>
    <property type="match status" value="1"/>
</dbReference>
<accession>A0A1G5S000</accession>
<dbReference type="STRING" id="1120920.SAMN03080599_01798"/>
<dbReference type="PRINTS" id="PR00344">
    <property type="entry name" value="BCTRLSENSOR"/>
</dbReference>
<dbReference type="InterPro" id="IPR001320">
    <property type="entry name" value="Iontro_rcpt_C"/>
</dbReference>
<keyword evidence="4" id="KW-0808">Transferase</keyword>